<dbReference type="GO" id="GO:0004722">
    <property type="term" value="F:protein serine/threonine phosphatase activity"/>
    <property type="evidence" value="ECO:0007669"/>
    <property type="project" value="UniProtKB-EC"/>
</dbReference>
<dbReference type="Pfam" id="PF00481">
    <property type="entry name" value="PP2C"/>
    <property type="match status" value="1"/>
</dbReference>
<dbReference type="RefSeq" id="XP_025424141.1">
    <property type="nucleotide sequence ID" value="XM_025568356.1"/>
</dbReference>
<dbReference type="PANTHER" id="PTHR13832:SF565">
    <property type="entry name" value="AT28366P-RELATED"/>
    <property type="match status" value="1"/>
</dbReference>
<dbReference type="InterPro" id="IPR036457">
    <property type="entry name" value="PPM-type-like_dom_sf"/>
</dbReference>
<sequence>MCYSVPVTNNNTYHNTTMGQTLSEPVTTKHTESCKNQYLKVGSSSMQGWRINMEDSHTHILALPDDPSAAFFGVYDGHGGARIAQYAGKHLHKFITKRPEYEENKISEALQLGFMDMDTAMAEDEMLKDELAGSTAVVVVVKDKVIYCANVGDSRAIASVNGVVEPLSYDHKPNNELETKRIEAAGGWVMFNRVNGNLALSRALGDYIFKKNDQKKLDEQIVIAWPDIEVKPVSKDLEFIVLACDGIWDVMTNEEVVEFVRFRVSNGMEPEDICEDLMTRCLAPNGQMGGLGCDNMTVVIVCFLGDRTWKELQIQCSKPIPGKSNSPSNSPKLSTKTVH</sequence>
<evidence type="ECO:0000259" key="11">
    <source>
        <dbReference type="PROSITE" id="PS51746"/>
    </source>
</evidence>
<keyword evidence="7 9" id="KW-0904">Protein phosphatase</keyword>
<dbReference type="GO" id="GO:0046872">
    <property type="term" value="F:metal ion binding"/>
    <property type="evidence" value="ECO:0007669"/>
    <property type="project" value="UniProtKB-KW"/>
</dbReference>
<dbReference type="CDD" id="cd00143">
    <property type="entry name" value="PP2Cc"/>
    <property type="match status" value="1"/>
</dbReference>
<comment type="similarity">
    <text evidence="3 9">Belongs to the PP2C family.</text>
</comment>
<dbReference type="InterPro" id="IPR001932">
    <property type="entry name" value="PPM-type_phosphatase-like_dom"/>
</dbReference>
<dbReference type="AlphaFoldDB" id="A0A8B8GNG9"/>
<evidence type="ECO:0000256" key="9">
    <source>
        <dbReference type="RuleBase" id="RU003465"/>
    </source>
</evidence>
<evidence type="ECO:0000256" key="3">
    <source>
        <dbReference type="ARBA" id="ARBA00006702"/>
    </source>
</evidence>
<feature type="domain" description="PPM-type phosphatase" evidence="11">
    <location>
        <begin position="40"/>
        <end position="303"/>
    </location>
</feature>
<dbReference type="FunFam" id="3.60.40.10:FF:000016">
    <property type="entry name" value="Protein phosphatase 2C"/>
    <property type="match status" value="1"/>
</dbReference>
<dbReference type="OrthoDB" id="10264738at2759"/>
<protein>
    <recommendedName>
        <fullName evidence="4">protein-serine/threonine phosphatase</fullName>
        <ecNumber evidence="4">3.1.3.16</ecNumber>
    </recommendedName>
</protein>
<name>A0A8B8GNG9_9HEMI</name>
<keyword evidence="6 9" id="KW-0378">Hydrolase</keyword>
<evidence type="ECO:0000256" key="10">
    <source>
        <dbReference type="SAM" id="MobiDB-lite"/>
    </source>
</evidence>
<dbReference type="InterPro" id="IPR015655">
    <property type="entry name" value="PP2C"/>
</dbReference>
<evidence type="ECO:0000313" key="13">
    <source>
        <dbReference type="RefSeq" id="XP_025424141.1"/>
    </source>
</evidence>
<evidence type="ECO:0000256" key="2">
    <source>
        <dbReference type="ARBA" id="ARBA00001946"/>
    </source>
</evidence>
<feature type="region of interest" description="Disordered" evidence="10">
    <location>
        <begin position="320"/>
        <end position="339"/>
    </location>
</feature>
<dbReference type="PROSITE" id="PS01032">
    <property type="entry name" value="PPM_1"/>
    <property type="match status" value="1"/>
</dbReference>
<evidence type="ECO:0000256" key="7">
    <source>
        <dbReference type="ARBA" id="ARBA00022912"/>
    </source>
</evidence>
<dbReference type="PANTHER" id="PTHR13832">
    <property type="entry name" value="PROTEIN PHOSPHATASE 2C"/>
    <property type="match status" value="1"/>
</dbReference>
<evidence type="ECO:0000256" key="5">
    <source>
        <dbReference type="ARBA" id="ARBA00022723"/>
    </source>
</evidence>
<keyword evidence="5" id="KW-0479">Metal-binding</keyword>
<keyword evidence="12" id="KW-1185">Reference proteome</keyword>
<dbReference type="SMART" id="SM00332">
    <property type="entry name" value="PP2Cc"/>
    <property type="match status" value="1"/>
</dbReference>
<dbReference type="EC" id="3.1.3.16" evidence="4"/>
<accession>A0A8B8GNG9</accession>
<dbReference type="PROSITE" id="PS51746">
    <property type="entry name" value="PPM_2"/>
    <property type="match status" value="1"/>
</dbReference>
<dbReference type="GeneID" id="112693347"/>
<dbReference type="Gene3D" id="3.60.40.10">
    <property type="entry name" value="PPM-type phosphatase domain"/>
    <property type="match status" value="1"/>
</dbReference>
<dbReference type="Proteomes" id="UP000694846">
    <property type="component" value="Unplaced"/>
</dbReference>
<comment type="cofactor">
    <cofactor evidence="1">
        <name>Mn(2+)</name>
        <dbReference type="ChEBI" id="CHEBI:29035"/>
    </cofactor>
</comment>
<reference evidence="13" key="1">
    <citation type="submission" date="2025-08" db="UniProtKB">
        <authorList>
            <consortium name="RefSeq"/>
        </authorList>
    </citation>
    <scope>IDENTIFICATION</scope>
    <source>
        <tissue evidence="13">Whole body</tissue>
    </source>
</reference>
<dbReference type="SUPFAM" id="SSF81606">
    <property type="entry name" value="PP2C-like"/>
    <property type="match status" value="1"/>
</dbReference>
<proteinExistence type="inferred from homology"/>
<dbReference type="InterPro" id="IPR000222">
    <property type="entry name" value="PP2C_BS"/>
</dbReference>
<gene>
    <name evidence="13" type="primary">LOC112693347</name>
</gene>
<comment type="cofactor">
    <cofactor evidence="2">
        <name>Mg(2+)</name>
        <dbReference type="ChEBI" id="CHEBI:18420"/>
    </cofactor>
</comment>
<evidence type="ECO:0000256" key="1">
    <source>
        <dbReference type="ARBA" id="ARBA00001936"/>
    </source>
</evidence>
<keyword evidence="8" id="KW-0464">Manganese</keyword>
<organism evidence="12 13">
    <name type="scientific">Sipha flava</name>
    <name type="common">yellow sugarcane aphid</name>
    <dbReference type="NCBI Taxonomy" id="143950"/>
    <lineage>
        <taxon>Eukaryota</taxon>
        <taxon>Metazoa</taxon>
        <taxon>Ecdysozoa</taxon>
        <taxon>Arthropoda</taxon>
        <taxon>Hexapoda</taxon>
        <taxon>Insecta</taxon>
        <taxon>Pterygota</taxon>
        <taxon>Neoptera</taxon>
        <taxon>Paraneoptera</taxon>
        <taxon>Hemiptera</taxon>
        <taxon>Sternorrhyncha</taxon>
        <taxon>Aphidomorpha</taxon>
        <taxon>Aphidoidea</taxon>
        <taxon>Aphididae</taxon>
        <taxon>Sipha</taxon>
    </lineage>
</organism>
<evidence type="ECO:0000313" key="12">
    <source>
        <dbReference type="Proteomes" id="UP000694846"/>
    </source>
</evidence>
<evidence type="ECO:0000256" key="8">
    <source>
        <dbReference type="ARBA" id="ARBA00023211"/>
    </source>
</evidence>
<evidence type="ECO:0000256" key="4">
    <source>
        <dbReference type="ARBA" id="ARBA00013081"/>
    </source>
</evidence>
<evidence type="ECO:0000256" key="6">
    <source>
        <dbReference type="ARBA" id="ARBA00022801"/>
    </source>
</evidence>